<evidence type="ECO:0000313" key="4">
    <source>
        <dbReference type="EMBL" id="PWN32201.1"/>
    </source>
</evidence>
<dbReference type="OrthoDB" id="623670at2759"/>
<dbReference type="Gene3D" id="2.40.40.10">
    <property type="entry name" value="RlpA-like domain"/>
    <property type="match status" value="1"/>
</dbReference>
<feature type="signal peptide" evidence="2">
    <location>
        <begin position="1"/>
        <end position="20"/>
    </location>
</feature>
<dbReference type="PANTHER" id="PTHR31836:SF28">
    <property type="entry name" value="SRCR DOMAIN-CONTAINING PROTEIN-RELATED"/>
    <property type="match status" value="1"/>
</dbReference>
<dbReference type="SUPFAM" id="SSF50685">
    <property type="entry name" value="Barwin-like endoglucanases"/>
    <property type="match status" value="1"/>
</dbReference>
<name>A0A316V6T2_9BASI</name>
<evidence type="ECO:0000259" key="3">
    <source>
        <dbReference type="Pfam" id="PF03330"/>
    </source>
</evidence>
<evidence type="ECO:0000256" key="1">
    <source>
        <dbReference type="ARBA" id="ARBA00022729"/>
    </source>
</evidence>
<keyword evidence="5" id="KW-1185">Reference proteome</keyword>
<dbReference type="CDD" id="cd22191">
    <property type="entry name" value="DPBB_RlpA_EXP_N-like"/>
    <property type="match status" value="1"/>
</dbReference>
<dbReference type="GeneID" id="37021376"/>
<evidence type="ECO:0000256" key="2">
    <source>
        <dbReference type="SAM" id="SignalP"/>
    </source>
</evidence>
<dbReference type="InterPro" id="IPR051477">
    <property type="entry name" value="Expansin_CellWall"/>
</dbReference>
<accession>A0A316V6T2</accession>
<feature type="chain" id="PRO_5016316642" description="RlpA-like protein double-psi beta-barrel domain-containing protein" evidence="2">
    <location>
        <begin position="21"/>
        <end position="122"/>
    </location>
</feature>
<evidence type="ECO:0000313" key="5">
    <source>
        <dbReference type="Proteomes" id="UP000245771"/>
    </source>
</evidence>
<dbReference type="Proteomes" id="UP000245771">
    <property type="component" value="Unassembled WGS sequence"/>
</dbReference>
<dbReference type="AlphaFoldDB" id="A0A316V6T2"/>
<dbReference type="RefSeq" id="XP_025352503.1">
    <property type="nucleotide sequence ID" value="XM_025499595.1"/>
</dbReference>
<dbReference type="InterPro" id="IPR009009">
    <property type="entry name" value="RlpA-like_DPBB"/>
</dbReference>
<sequence length="122" mass="12930">MRFTVAAVSAIVLGSLAVSAAPTAEKRATSGQATWYRQDGTTGSCGVQHSDQDKVIAVSEDLAGKHCGQKITMKSGDKTTTATVADTCPECDYGHLDLSRGAFEALASFEQGEVPITWWFDN</sequence>
<dbReference type="PANTHER" id="PTHR31836">
    <property type="match status" value="1"/>
</dbReference>
<keyword evidence="1 2" id="KW-0732">Signal</keyword>
<proteinExistence type="predicted"/>
<dbReference type="STRING" id="1280837.A0A316V6T2"/>
<organism evidence="4 5">
    <name type="scientific">Meira miltonrushii</name>
    <dbReference type="NCBI Taxonomy" id="1280837"/>
    <lineage>
        <taxon>Eukaryota</taxon>
        <taxon>Fungi</taxon>
        <taxon>Dikarya</taxon>
        <taxon>Basidiomycota</taxon>
        <taxon>Ustilaginomycotina</taxon>
        <taxon>Exobasidiomycetes</taxon>
        <taxon>Exobasidiales</taxon>
        <taxon>Brachybasidiaceae</taxon>
        <taxon>Meira</taxon>
    </lineage>
</organism>
<dbReference type="EMBL" id="KZ819606">
    <property type="protein sequence ID" value="PWN32201.1"/>
    <property type="molecule type" value="Genomic_DNA"/>
</dbReference>
<reference evidence="4 5" key="1">
    <citation type="journal article" date="2018" name="Mol. Biol. Evol.">
        <title>Broad Genomic Sampling Reveals a Smut Pathogenic Ancestry of the Fungal Clade Ustilaginomycotina.</title>
        <authorList>
            <person name="Kijpornyongpan T."/>
            <person name="Mondo S.J."/>
            <person name="Barry K."/>
            <person name="Sandor L."/>
            <person name="Lee J."/>
            <person name="Lipzen A."/>
            <person name="Pangilinan J."/>
            <person name="LaButti K."/>
            <person name="Hainaut M."/>
            <person name="Henrissat B."/>
            <person name="Grigoriev I.V."/>
            <person name="Spatafora J.W."/>
            <person name="Aime M.C."/>
        </authorList>
    </citation>
    <scope>NUCLEOTIDE SEQUENCE [LARGE SCALE GENOMIC DNA]</scope>
    <source>
        <strain evidence="4 5">MCA 3882</strain>
    </source>
</reference>
<dbReference type="InterPro" id="IPR036908">
    <property type="entry name" value="RlpA-like_sf"/>
</dbReference>
<protein>
    <recommendedName>
        <fullName evidence="3">RlpA-like protein double-psi beta-barrel domain-containing protein</fullName>
    </recommendedName>
</protein>
<dbReference type="InParanoid" id="A0A316V6T2"/>
<dbReference type="Pfam" id="PF03330">
    <property type="entry name" value="DPBB_1"/>
    <property type="match status" value="1"/>
</dbReference>
<feature type="domain" description="RlpA-like protein double-psi beta-barrel" evidence="3">
    <location>
        <begin position="30"/>
        <end position="117"/>
    </location>
</feature>
<gene>
    <name evidence="4" type="ORF">FA14DRAFT_162412</name>
</gene>